<organism evidence="13 14">
    <name type="scientific">SAR86 cluster bacterium SAR86E</name>
    <dbReference type="NCBI Taxonomy" id="1208365"/>
    <lineage>
        <taxon>Bacteria</taxon>
        <taxon>Pseudomonadati</taxon>
        <taxon>Pseudomonadota</taxon>
        <taxon>Gammaproteobacteria</taxon>
        <taxon>SAR86 cluster</taxon>
    </lineage>
</organism>
<dbReference type="Pfam" id="PF00389">
    <property type="entry name" value="2-Hacid_dh"/>
    <property type="match status" value="1"/>
</dbReference>
<evidence type="ECO:0000256" key="8">
    <source>
        <dbReference type="ARBA" id="ARBA00030455"/>
    </source>
</evidence>
<evidence type="ECO:0000256" key="1">
    <source>
        <dbReference type="ARBA" id="ARBA00003800"/>
    </source>
</evidence>
<evidence type="ECO:0000256" key="9">
    <source>
        <dbReference type="ARBA" id="ARBA00048126"/>
    </source>
</evidence>
<dbReference type="EC" id="1.1.1.95" evidence="4"/>
<dbReference type="GO" id="GO:0004617">
    <property type="term" value="F:phosphoglycerate dehydrogenase activity"/>
    <property type="evidence" value="ECO:0007669"/>
    <property type="project" value="UniProtKB-EC"/>
</dbReference>
<comment type="caution">
    <text evidence="13">The sequence shown here is derived from an EMBL/GenBank/DDBJ whole genome shotgun (WGS) entry which is preliminary data.</text>
</comment>
<feature type="domain" description="ACT" evidence="12">
    <location>
        <begin position="322"/>
        <end position="392"/>
    </location>
</feature>
<dbReference type="Proteomes" id="UP000010310">
    <property type="component" value="Unassembled WGS sequence"/>
</dbReference>
<dbReference type="PATRIC" id="fig|1208365.4.peg.983"/>
<dbReference type="GO" id="GO:0051287">
    <property type="term" value="F:NAD binding"/>
    <property type="evidence" value="ECO:0007669"/>
    <property type="project" value="InterPro"/>
</dbReference>
<dbReference type="STRING" id="1208365.B273_1410"/>
<evidence type="ECO:0000256" key="2">
    <source>
        <dbReference type="ARBA" id="ARBA00005216"/>
    </source>
</evidence>
<dbReference type="Gene3D" id="3.30.70.260">
    <property type="match status" value="1"/>
</dbReference>
<sequence>MYKYQTLNNIAPEGLEVLSNQKYAEVSENPDGLLLRSHKLLESDLGENLVCVARAGAGTNNIPIEDATKKGIVVFNTPGANANAVKELVICGMLLSSRGIIEGIDFSKTLESKDADSLNKAMEMQKKSFAGNELAGKTLGIVGLGAIGSMLAQAAQTLGMNIVGYDPHISIEAAWRLPREVQKADSMESLLGQADYVSLHVPLVEATTNLINASTLKHFKEGAKLINLSRGGIVNSDDVMIELESGKLGKFVTDFPTPELVTRSSTKNDVILLPHLGASTKEAEINCAVMAANQMANYLNDGTIINSVNFPMVSQARSTNYRLIVINHNEPGMISKITDSIAASNINIADMTNKSRENIAINIIDLENSASADLINELRSVEHVLMVRSLDI</sequence>
<comment type="similarity">
    <text evidence="11">Belongs to the D-isomer specific 2-hydroxyacid dehydrogenase family.</text>
</comment>
<keyword evidence="14" id="KW-1185">Reference proteome</keyword>
<dbReference type="InterPro" id="IPR036291">
    <property type="entry name" value="NAD(P)-bd_dom_sf"/>
</dbReference>
<dbReference type="PROSITE" id="PS51671">
    <property type="entry name" value="ACT"/>
    <property type="match status" value="1"/>
</dbReference>
<dbReference type="UniPathway" id="UPA00135">
    <property type="reaction ID" value="UER00196"/>
</dbReference>
<accession>K6GHM0</accession>
<evidence type="ECO:0000256" key="11">
    <source>
        <dbReference type="RuleBase" id="RU003719"/>
    </source>
</evidence>
<comment type="catalytic activity">
    <reaction evidence="9">
        <text>(R)-2-hydroxyglutarate + NAD(+) = 2-oxoglutarate + NADH + H(+)</text>
        <dbReference type="Rhea" id="RHEA:49612"/>
        <dbReference type="ChEBI" id="CHEBI:15378"/>
        <dbReference type="ChEBI" id="CHEBI:15801"/>
        <dbReference type="ChEBI" id="CHEBI:16810"/>
        <dbReference type="ChEBI" id="CHEBI:57540"/>
        <dbReference type="ChEBI" id="CHEBI:57945"/>
        <dbReference type="EC" id="1.1.1.399"/>
    </reaction>
</comment>
<evidence type="ECO:0000256" key="7">
    <source>
        <dbReference type="ARBA" id="ARBA00023027"/>
    </source>
</evidence>
<evidence type="ECO:0000256" key="6">
    <source>
        <dbReference type="ARBA" id="ARBA00023002"/>
    </source>
</evidence>
<dbReference type="Pfam" id="PF02826">
    <property type="entry name" value="2-Hacid_dh_C"/>
    <property type="match status" value="1"/>
</dbReference>
<dbReference type="InterPro" id="IPR045865">
    <property type="entry name" value="ACT-like_dom_sf"/>
</dbReference>
<dbReference type="PANTHER" id="PTHR42938:SF47">
    <property type="entry name" value="HYDROXYPYRUVATE REDUCTASE"/>
    <property type="match status" value="1"/>
</dbReference>
<dbReference type="InterPro" id="IPR029752">
    <property type="entry name" value="D-isomer_DH_CS1"/>
</dbReference>
<dbReference type="PROSITE" id="PS00065">
    <property type="entry name" value="D_2_HYDROXYACID_DH_1"/>
    <property type="match status" value="1"/>
</dbReference>
<evidence type="ECO:0000256" key="4">
    <source>
        <dbReference type="ARBA" id="ARBA00013143"/>
    </source>
</evidence>
<evidence type="ECO:0000256" key="3">
    <source>
        <dbReference type="ARBA" id="ARBA00013001"/>
    </source>
</evidence>
<name>K6GHM0_9GAMM</name>
<evidence type="ECO:0000313" key="13">
    <source>
        <dbReference type="EMBL" id="EKO36526.1"/>
    </source>
</evidence>
<comment type="function">
    <text evidence="1">Catalyzes the reversible oxidation of 3-phospho-D-glycerate to 3-phosphonooxypyruvate, the first step of the phosphorylated L-serine biosynthesis pathway. Also catalyzes the reversible oxidation of 2-hydroxyglutarate to 2-oxoglutarate.</text>
</comment>
<gene>
    <name evidence="13" type="primary">pdxB_2</name>
    <name evidence="13" type="ORF">B273_1410</name>
</gene>
<keyword evidence="6 11" id="KW-0560">Oxidoreductase</keyword>
<dbReference type="SUPFAM" id="SSF52283">
    <property type="entry name" value="Formate/glycerate dehydrogenase catalytic domain-like"/>
    <property type="match status" value="1"/>
</dbReference>
<comment type="pathway">
    <text evidence="2">Amino-acid biosynthesis; L-serine biosynthesis; L-serine from 3-phospho-D-glycerate: step 1/3.</text>
</comment>
<keyword evidence="7" id="KW-0520">NAD</keyword>
<dbReference type="InterPro" id="IPR006140">
    <property type="entry name" value="D-isomer_DH_NAD-bd"/>
</dbReference>
<dbReference type="InterPro" id="IPR006139">
    <property type="entry name" value="D-isomer_2_OHA_DH_cat_dom"/>
</dbReference>
<dbReference type="Gene3D" id="3.40.50.720">
    <property type="entry name" value="NAD(P)-binding Rossmann-like Domain"/>
    <property type="match status" value="2"/>
</dbReference>
<evidence type="ECO:0000256" key="10">
    <source>
        <dbReference type="ARBA" id="ARBA00048731"/>
    </source>
</evidence>
<evidence type="ECO:0000313" key="14">
    <source>
        <dbReference type="Proteomes" id="UP000010310"/>
    </source>
</evidence>
<dbReference type="CDD" id="cd12174">
    <property type="entry name" value="PGDH_like_3"/>
    <property type="match status" value="1"/>
</dbReference>
<dbReference type="EMBL" id="AMWX01000008">
    <property type="protein sequence ID" value="EKO36526.1"/>
    <property type="molecule type" value="Genomic_DNA"/>
</dbReference>
<dbReference type="InterPro" id="IPR002912">
    <property type="entry name" value="ACT_dom"/>
</dbReference>
<comment type="catalytic activity">
    <reaction evidence="10">
        <text>(2R)-3-phosphoglycerate + NAD(+) = 3-phosphooxypyruvate + NADH + H(+)</text>
        <dbReference type="Rhea" id="RHEA:12641"/>
        <dbReference type="ChEBI" id="CHEBI:15378"/>
        <dbReference type="ChEBI" id="CHEBI:18110"/>
        <dbReference type="ChEBI" id="CHEBI:57540"/>
        <dbReference type="ChEBI" id="CHEBI:57945"/>
        <dbReference type="ChEBI" id="CHEBI:58272"/>
        <dbReference type="EC" id="1.1.1.95"/>
    </reaction>
</comment>
<dbReference type="SUPFAM" id="SSF55021">
    <property type="entry name" value="ACT-like"/>
    <property type="match status" value="1"/>
</dbReference>
<evidence type="ECO:0000256" key="5">
    <source>
        <dbReference type="ARBA" id="ARBA00021582"/>
    </source>
</evidence>
<proteinExistence type="inferred from homology"/>
<dbReference type="PANTHER" id="PTHR42938">
    <property type="entry name" value="FORMATE DEHYDROGENASE 1"/>
    <property type="match status" value="1"/>
</dbReference>
<evidence type="ECO:0000259" key="12">
    <source>
        <dbReference type="PROSITE" id="PS51671"/>
    </source>
</evidence>
<dbReference type="SUPFAM" id="SSF51735">
    <property type="entry name" value="NAD(P)-binding Rossmann-fold domains"/>
    <property type="match status" value="1"/>
</dbReference>
<protein>
    <recommendedName>
        <fullName evidence="5">D-3-phosphoglycerate dehydrogenase</fullName>
        <ecNumber evidence="3">1.1.1.399</ecNumber>
        <ecNumber evidence="4">1.1.1.95</ecNumber>
    </recommendedName>
    <alternativeName>
        <fullName evidence="8">2-oxoglutarate reductase</fullName>
    </alternativeName>
</protein>
<dbReference type="EC" id="1.1.1.399" evidence="3"/>
<dbReference type="AlphaFoldDB" id="K6GHM0"/>
<reference evidence="13 14" key="1">
    <citation type="submission" date="2012-09" db="EMBL/GenBank/DDBJ databases">
        <authorList>
            <person name="Dupont C.L."/>
            <person name="Rusch D.B."/>
            <person name="Lombardo M.-J."/>
            <person name="Novotny M."/>
            <person name="Yee-Greenbaum J."/>
            <person name="Laskin R."/>
        </authorList>
    </citation>
    <scope>NUCLEOTIDE SEQUENCE [LARGE SCALE GENOMIC DNA]</scope>
    <source>
        <strain evidence="13">SAR86E</strain>
    </source>
</reference>